<reference evidence="1 2" key="1">
    <citation type="submission" date="2016-12" db="EMBL/GenBank/DDBJ databases">
        <authorList>
            <person name="Song W.-J."/>
            <person name="Kurnit D.M."/>
        </authorList>
    </citation>
    <scope>NUCLEOTIDE SEQUENCE [LARGE SCALE GENOMIC DNA]</scope>
    <source>
        <strain evidence="1 2">IMCC3135</strain>
    </source>
</reference>
<accession>A0A2Z2P4X0</accession>
<evidence type="ECO:0000313" key="1">
    <source>
        <dbReference type="EMBL" id="ASJ75727.1"/>
    </source>
</evidence>
<evidence type="ECO:0000313" key="2">
    <source>
        <dbReference type="Proteomes" id="UP000250079"/>
    </source>
</evidence>
<evidence type="ECO:0008006" key="3">
    <source>
        <dbReference type="Google" id="ProtNLM"/>
    </source>
</evidence>
<dbReference type="EMBL" id="CP018632">
    <property type="protein sequence ID" value="ASJ75727.1"/>
    <property type="molecule type" value="Genomic_DNA"/>
</dbReference>
<name>A0A2Z2P4X0_9GAMM</name>
<organism evidence="1 2">
    <name type="scientific">Granulosicoccus antarcticus IMCC3135</name>
    <dbReference type="NCBI Taxonomy" id="1192854"/>
    <lineage>
        <taxon>Bacteria</taxon>
        <taxon>Pseudomonadati</taxon>
        <taxon>Pseudomonadota</taxon>
        <taxon>Gammaproteobacteria</taxon>
        <taxon>Chromatiales</taxon>
        <taxon>Granulosicoccaceae</taxon>
        <taxon>Granulosicoccus</taxon>
    </lineage>
</organism>
<proteinExistence type="predicted"/>
<dbReference type="Proteomes" id="UP000250079">
    <property type="component" value="Chromosome"/>
</dbReference>
<dbReference type="InterPro" id="IPR027417">
    <property type="entry name" value="P-loop_NTPase"/>
</dbReference>
<dbReference type="KEGG" id="gai:IMCC3135_28375"/>
<gene>
    <name evidence="1" type="ORF">IMCC3135_28375</name>
</gene>
<dbReference type="SUPFAM" id="SSF52540">
    <property type="entry name" value="P-loop containing nucleoside triphosphate hydrolases"/>
    <property type="match status" value="1"/>
</dbReference>
<dbReference type="AlphaFoldDB" id="A0A2Z2P4X0"/>
<keyword evidence="2" id="KW-1185">Reference proteome</keyword>
<protein>
    <recommendedName>
        <fullName evidence="3">Oligopeptide transport ATP-binding protein OppD</fullName>
    </recommendedName>
</protein>
<sequence length="47" mass="5154">MSELLLDIQDIRIDGYSDRVWKPIIKGVDVQLNRGEILGLIGESGAG</sequence>
<dbReference type="RefSeq" id="WP_205737752.1">
    <property type="nucleotide sequence ID" value="NZ_CP018632.1"/>
</dbReference>
<dbReference type="Gene3D" id="3.40.50.300">
    <property type="entry name" value="P-loop containing nucleotide triphosphate hydrolases"/>
    <property type="match status" value="1"/>
</dbReference>